<gene>
    <name evidence="1" type="ordered locus">VIT_06s0080g01010</name>
</gene>
<dbReference type="HOGENOM" id="CLU_2927326_0_0_1"/>
<reference evidence="2" key="1">
    <citation type="journal article" date="2007" name="Nature">
        <title>The grapevine genome sequence suggests ancestral hexaploidization in major angiosperm phyla.</title>
        <authorList>
            <consortium name="The French-Italian Public Consortium for Grapevine Genome Characterization."/>
            <person name="Jaillon O."/>
            <person name="Aury J.-M."/>
            <person name="Noel B."/>
            <person name="Policriti A."/>
            <person name="Clepet C."/>
            <person name="Casagrande A."/>
            <person name="Choisne N."/>
            <person name="Aubourg S."/>
            <person name="Vitulo N."/>
            <person name="Jubin C."/>
            <person name="Vezzi A."/>
            <person name="Legeai F."/>
            <person name="Hugueney P."/>
            <person name="Dasilva C."/>
            <person name="Horner D."/>
            <person name="Mica E."/>
            <person name="Jublot D."/>
            <person name="Poulain J."/>
            <person name="Bruyere C."/>
            <person name="Billault A."/>
            <person name="Segurens B."/>
            <person name="Gouyvenoux M."/>
            <person name="Ugarte E."/>
            <person name="Cattonaro F."/>
            <person name="Anthouard V."/>
            <person name="Vico V."/>
            <person name="Del Fabbro C."/>
            <person name="Alaux M."/>
            <person name="Di Gaspero G."/>
            <person name="Dumas V."/>
            <person name="Felice N."/>
            <person name="Paillard S."/>
            <person name="Juman I."/>
            <person name="Moroldo M."/>
            <person name="Scalabrin S."/>
            <person name="Canaguier A."/>
            <person name="Le Clainche I."/>
            <person name="Malacrida G."/>
            <person name="Durand E."/>
            <person name="Pesole G."/>
            <person name="Laucou V."/>
            <person name="Chatelet P."/>
            <person name="Merdinoglu D."/>
            <person name="Delledonne M."/>
            <person name="Pezzotti M."/>
            <person name="Lecharny A."/>
            <person name="Scarpelli C."/>
            <person name="Artiguenave F."/>
            <person name="Pe M.E."/>
            <person name="Valle G."/>
            <person name="Morgante M."/>
            <person name="Caboche M."/>
            <person name="Adam-Blondon A.-F."/>
            <person name="Weissenbach J."/>
            <person name="Quetier F."/>
            <person name="Wincker P."/>
        </authorList>
    </citation>
    <scope>NUCLEOTIDE SEQUENCE [LARGE SCALE GENOMIC DNA]</scope>
    <source>
        <strain evidence="2">cv. Pinot noir / PN40024</strain>
    </source>
</reference>
<evidence type="ECO:0000313" key="2">
    <source>
        <dbReference type="Proteomes" id="UP000009183"/>
    </source>
</evidence>
<sequence length="61" mass="6644">MGLEVPTPTILPKETTLTSNPKISTISVPKLKEESLNETIELIRSSMPMRLSILIGVGIKP</sequence>
<dbReference type="Proteomes" id="UP000009183">
    <property type="component" value="Chromosome 6"/>
</dbReference>
<dbReference type="PaxDb" id="29760-VIT_06s0080g01010.t01"/>
<dbReference type="InParanoid" id="F6HHC7"/>
<proteinExistence type="predicted"/>
<name>F6HHC7_VITVI</name>
<dbReference type="AlphaFoldDB" id="F6HHC7"/>
<organism evidence="1 2">
    <name type="scientific">Vitis vinifera</name>
    <name type="common">Grape</name>
    <dbReference type="NCBI Taxonomy" id="29760"/>
    <lineage>
        <taxon>Eukaryota</taxon>
        <taxon>Viridiplantae</taxon>
        <taxon>Streptophyta</taxon>
        <taxon>Embryophyta</taxon>
        <taxon>Tracheophyta</taxon>
        <taxon>Spermatophyta</taxon>
        <taxon>Magnoliopsida</taxon>
        <taxon>eudicotyledons</taxon>
        <taxon>Gunneridae</taxon>
        <taxon>Pentapetalae</taxon>
        <taxon>rosids</taxon>
        <taxon>Vitales</taxon>
        <taxon>Vitaceae</taxon>
        <taxon>Viteae</taxon>
        <taxon>Vitis</taxon>
    </lineage>
</organism>
<accession>F6HHC7</accession>
<dbReference type="STRING" id="29760.F6HHC7"/>
<keyword evidence="2" id="KW-1185">Reference proteome</keyword>
<dbReference type="EMBL" id="FN595757">
    <property type="protein sequence ID" value="CCB51623.1"/>
    <property type="molecule type" value="Genomic_DNA"/>
</dbReference>
<evidence type="ECO:0000313" key="1">
    <source>
        <dbReference type="EMBL" id="CCB51623.1"/>
    </source>
</evidence>
<protein>
    <submittedName>
        <fullName evidence="1">Uncharacterized protein</fullName>
    </submittedName>
</protein>